<comment type="caution">
    <text evidence="3">The sequence shown here is derived from an EMBL/GenBank/DDBJ whole genome shotgun (WGS) entry which is preliminary data.</text>
</comment>
<dbReference type="Proteomes" id="UP000050502">
    <property type="component" value="Unassembled WGS sequence"/>
</dbReference>
<name>A0A0P6XPF5_9CHLR</name>
<evidence type="ECO:0000256" key="2">
    <source>
        <dbReference type="SAM" id="SignalP"/>
    </source>
</evidence>
<keyword evidence="2" id="KW-0732">Signal</keyword>
<dbReference type="InterPro" id="IPR028082">
    <property type="entry name" value="Peripla_BP_I"/>
</dbReference>
<feature type="non-terminal residue" evidence="3">
    <location>
        <position position="109"/>
    </location>
</feature>
<protein>
    <recommendedName>
        <fullName evidence="5">Branched-chain amino acid transport system substrate-binding protein</fullName>
    </recommendedName>
</protein>
<accession>A0A0P6XPF5</accession>
<dbReference type="SUPFAM" id="SSF53822">
    <property type="entry name" value="Periplasmic binding protein-like I"/>
    <property type="match status" value="1"/>
</dbReference>
<feature type="compositionally biased region" description="Low complexity" evidence="1">
    <location>
        <begin position="25"/>
        <end position="47"/>
    </location>
</feature>
<evidence type="ECO:0000313" key="4">
    <source>
        <dbReference type="Proteomes" id="UP000050502"/>
    </source>
</evidence>
<dbReference type="EMBL" id="LGKN01000012">
    <property type="protein sequence ID" value="KPL85677.1"/>
    <property type="molecule type" value="Genomic_DNA"/>
</dbReference>
<proteinExistence type="predicted"/>
<evidence type="ECO:0000313" key="3">
    <source>
        <dbReference type="EMBL" id="KPL85677.1"/>
    </source>
</evidence>
<feature type="region of interest" description="Disordered" evidence="1">
    <location>
        <begin position="21"/>
        <end position="53"/>
    </location>
</feature>
<dbReference type="PROSITE" id="PS51257">
    <property type="entry name" value="PROKAR_LIPOPROTEIN"/>
    <property type="match status" value="1"/>
</dbReference>
<evidence type="ECO:0008006" key="5">
    <source>
        <dbReference type="Google" id="ProtNLM"/>
    </source>
</evidence>
<reference evidence="3 4" key="1">
    <citation type="submission" date="2015-07" db="EMBL/GenBank/DDBJ databases">
        <title>Whole genome sequence of Ardenticatena maritima DSM 23922.</title>
        <authorList>
            <person name="Hemp J."/>
            <person name="Ward L.M."/>
            <person name="Pace L.A."/>
            <person name="Fischer W.W."/>
        </authorList>
    </citation>
    <scope>NUCLEOTIDE SEQUENCE [LARGE SCALE GENOMIC DNA]</scope>
    <source>
        <strain evidence="3 4">110S</strain>
    </source>
</reference>
<gene>
    <name evidence="3" type="ORF">SE16_15200</name>
</gene>
<dbReference type="PANTHER" id="PTHR30483:SF6">
    <property type="entry name" value="PERIPLASMIC BINDING PROTEIN OF ABC TRANSPORTER FOR NATURAL AMINO ACIDS"/>
    <property type="match status" value="1"/>
</dbReference>
<organism evidence="3 4">
    <name type="scientific">Ardenticatena maritima</name>
    <dbReference type="NCBI Taxonomy" id="872965"/>
    <lineage>
        <taxon>Bacteria</taxon>
        <taxon>Bacillati</taxon>
        <taxon>Chloroflexota</taxon>
        <taxon>Ardenticatenia</taxon>
        <taxon>Ardenticatenales</taxon>
        <taxon>Ardenticatenaceae</taxon>
        <taxon>Ardenticatena</taxon>
    </lineage>
</organism>
<dbReference type="InterPro" id="IPR051010">
    <property type="entry name" value="BCAA_transport"/>
</dbReference>
<feature type="signal peptide" evidence="2">
    <location>
        <begin position="1"/>
        <end position="20"/>
    </location>
</feature>
<dbReference type="PANTHER" id="PTHR30483">
    <property type="entry name" value="LEUCINE-SPECIFIC-BINDING PROTEIN"/>
    <property type="match status" value="1"/>
</dbReference>
<dbReference type="Gene3D" id="3.40.50.2300">
    <property type="match status" value="1"/>
</dbReference>
<feature type="chain" id="PRO_5006133161" description="Branched-chain amino acid transport system substrate-binding protein" evidence="2">
    <location>
        <begin position="21"/>
        <end position="109"/>
    </location>
</feature>
<evidence type="ECO:0000256" key="1">
    <source>
        <dbReference type="SAM" id="MobiDB-lite"/>
    </source>
</evidence>
<dbReference type="AlphaFoldDB" id="A0A0P6XPF5"/>
<sequence length="109" mass="11161">MRKYLIALMVLLALALAACGGGGEETTATEEPQAGGETTEQTGGEEATTVEDPWGVVELAPGEPVKIGFAAGLSGDVANLGIDMQNAAELAVEDKPEIKGHPVELVVED</sequence>